<reference evidence="1" key="1">
    <citation type="journal article" date="2020" name="mSystems">
        <title>Genome- and Community-Level Interaction Insights into Carbon Utilization and Element Cycling Functions of Hydrothermarchaeota in Hydrothermal Sediment.</title>
        <authorList>
            <person name="Zhou Z."/>
            <person name="Liu Y."/>
            <person name="Xu W."/>
            <person name="Pan J."/>
            <person name="Luo Z.H."/>
            <person name="Li M."/>
        </authorList>
    </citation>
    <scope>NUCLEOTIDE SEQUENCE [LARGE SCALE GENOMIC DNA]</scope>
    <source>
        <strain evidence="1">HyVt-45</strain>
    </source>
</reference>
<dbReference type="AlphaFoldDB" id="A0A7V1I4Z1"/>
<accession>A0A7V1I4Z1</accession>
<gene>
    <name evidence="1" type="ORF">ENJ03_04730</name>
</gene>
<comment type="caution">
    <text evidence="1">The sequence shown here is derived from an EMBL/GenBank/DDBJ whole genome shotgun (WGS) entry which is preliminary data.</text>
</comment>
<sequence length="81" mass="9616">MSGTKTRMTVQSKPWFPRRFWSIKPFDRIKESKKLYRRSREKEKVRKLIDEMLTSNDLDQGGQIYLMKQNGFRGGSCDKAV</sequence>
<dbReference type="Proteomes" id="UP000886268">
    <property type="component" value="Unassembled WGS sequence"/>
</dbReference>
<dbReference type="EMBL" id="DRKW01000278">
    <property type="protein sequence ID" value="HEB74506.1"/>
    <property type="molecule type" value="Genomic_DNA"/>
</dbReference>
<name>A0A7V1I4Z1_DESA2</name>
<evidence type="ECO:0000313" key="1">
    <source>
        <dbReference type="EMBL" id="HEB74506.1"/>
    </source>
</evidence>
<proteinExistence type="predicted"/>
<protein>
    <submittedName>
        <fullName evidence="1">Uncharacterized protein</fullName>
    </submittedName>
</protein>
<organism evidence="1">
    <name type="scientific">Desulfofervidus auxilii</name>
    <dbReference type="NCBI Taxonomy" id="1621989"/>
    <lineage>
        <taxon>Bacteria</taxon>
        <taxon>Pseudomonadati</taxon>
        <taxon>Thermodesulfobacteriota</taxon>
        <taxon>Candidatus Desulfofervidia</taxon>
        <taxon>Candidatus Desulfofervidales</taxon>
        <taxon>Candidatus Desulfofervidaceae</taxon>
        <taxon>Candidatus Desulfofervidus</taxon>
    </lineage>
</organism>